<organism evidence="2 3">
    <name type="scientific">Serratia odorifera</name>
    <dbReference type="NCBI Taxonomy" id="618"/>
    <lineage>
        <taxon>Bacteria</taxon>
        <taxon>Pseudomonadati</taxon>
        <taxon>Pseudomonadota</taxon>
        <taxon>Gammaproteobacteria</taxon>
        <taxon>Enterobacterales</taxon>
        <taxon>Yersiniaceae</taxon>
        <taxon>Serratia</taxon>
    </lineage>
</organism>
<gene>
    <name evidence="2" type="primary">agp_1</name>
    <name evidence="2" type="ORF">NCTC11214_03614</name>
</gene>
<dbReference type="AlphaFoldDB" id="A0A3S4HPZ6"/>
<accession>A0A3S4HPZ6</accession>
<reference evidence="2 3" key="1">
    <citation type="submission" date="2018-12" db="EMBL/GenBank/DDBJ databases">
        <authorList>
            <consortium name="Pathogen Informatics"/>
        </authorList>
    </citation>
    <scope>NUCLEOTIDE SEQUENCE [LARGE SCALE GENOMIC DNA]</scope>
    <source>
        <strain evidence="2 3">NCTC11214</strain>
    </source>
</reference>
<dbReference type="KEGG" id="sof:NCTC11214_03614"/>
<keyword evidence="1" id="KW-0732">Signal</keyword>
<feature type="signal peptide" evidence="1">
    <location>
        <begin position="1"/>
        <end position="20"/>
    </location>
</feature>
<dbReference type="EMBL" id="LR134117">
    <property type="protein sequence ID" value="VDZ61041.1"/>
    <property type="molecule type" value="Genomic_DNA"/>
</dbReference>
<dbReference type="GO" id="GO:0008877">
    <property type="term" value="F:glucose-1-phosphatase activity"/>
    <property type="evidence" value="ECO:0007669"/>
    <property type="project" value="UniProtKB-EC"/>
</dbReference>
<name>A0A3S4HPZ6_SEROD</name>
<dbReference type="Proteomes" id="UP000281391">
    <property type="component" value="Chromosome"/>
</dbReference>
<dbReference type="InterPro" id="IPR033379">
    <property type="entry name" value="Acid_Pase_AS"/>
</dbReference>
<feature type="chain" id="PRO_5018582121" evidence="1">
    <location>
        <begin position="21"/>
        <end position="82"/>
    </location>
</feature>
<dbReference type="EC" id="3.1.3.10" evidence="2"/>
<evidence type="ECO:0000256" key="1">
    <source>
        <dbReference type="SAM" id="SignalP"/>
    </source>
</evidence>
<evidence type="ECO:0000313" key="3">
    <source>
        <dbReference type="Proteomes" id="UP000281391"/>
    </source>
</evidence>
<keyword evidence="2" id="KW-0378">Hydrolase</keyword>
<proteinExistence type="predicted"/>
<evidence type="ECO:0000313" key="2">
    <source>
        <dbReference type="EMBL" id="VDZ61041.1"/>
    </source>
</evidence>
<dbReference type="PROSITE" id="PS00616">
    <property type="entry name" value="HIS_ACID_PHOSPHAT_1"/>
    <property type="match status" value="1"/>
</dbReference>
<protein>
    <submittedName>
        <fullName evidence="2">Glucose-1-phosphatase</fullName>
        <ecNumber evidence="2">3.1.3.10</ecNumber>
    </submittedName>
</protein>
<sequence length="82" mass="8879">MKRKTLLLCLPMLFSASALAETEGYQLEQVLVMSRHNLRAPLANNGKRTGERHAAGLASVGYARRPADHQGRGAGSVYGPLF</sequence>